<evidence type="ECO:0000313" key="3">
    <source>
        <dbReference type="Proteomes" id="UP001499978"/>
    </source>
</evidence>
<accession>A0ABP6AC33</accession>
<keyword evidence="1" id="KW-0175">Coiled coil</keyword>
<feature type="coiled-coil region" evidence="1">
    <location>
        <begin position="38"/>
        <end position="82"/>
    </location>
</feature>
<organism evidence="2 3">
    <name type="scientific">Pilimelia columellifera subsp. columellifera</name>
    <dbReference type="NCBI Taxonomy" id="706583"/>
    <lineage>
        <taxon>Bacteria</taxon>
        <taxon>Bacillati</taxon>
        <taxon>Actinomycetota</taxon>
        <taxon>Actinomycetes</taxon>
        <taxon>Micromonosporales</taxon>
        <taxon>Micromonosporaceae</taxon>
        <taxon>Pilimelia</taxon>
    </lineage>
</organism>
<proteinExistence type="predicted"/>
<sequence>MMKRSTTDRVWLAGGALGAVALIALSWLLLIGPAVTEVSSLREQAEQSELELVRQQRRLIELRAASADAARYQQELARARLALPTDAGMPDFITELQRAGADTRVSVTNVSVAAPIPMTGQSPAVFALPVTLTVTGRQQQTEAFVARVQDTMDRAVLIGNVSTSTDDNKLVTMTLTMQAYVGAAPAAAK</sequence>
<keyword evidence="3" id="KW-1185">Reference proteome</keyword>
<gene>
    <name evidence="2" type="ORF">GCM10010201_07980</name>
</gene>
<dbReference type="Gene3D" id="3.30.70.60">
    <property type="match status" value="1"/>
</dbReference>
<dbReference type="EMBL" id="BAAARY010000002">
    <property type="protein sequence ID" value="GAA2514335.1"/>
    <property type="molecule type" value="Genomic_DNA"/>
</dbReference>
<dbReference type="Proteomes" id="UP001499978">
    <property type="component" value="Unassembled WGS sequence"/>
</dbReference>
<name>A0ABP6AC33_9ACTN</name>
<comment type="caution">
    <text evidence="2">The sequence shown here is derived from an EMBL/GenBank/DDBJ whole genome shotgun (WGS) entry which is preliminary data.</text>
</comment>
<reference evidence="3" key="1">
    <citation type="journal article" date="2019" name="Int. J. Syst. Evol. Microbiol.">
        <title>The Global Catalogue of Microorganisms (GCM) 10K type strain sequencing project: providing services to taxonomists for standard genome sequencing and annotation.</title>
        <authorList>
            <consortium name="The Broad Institute Genomics Platform"/>
            <consortium name="The Broad Institute Genome Sequencing Center for Infectious Disease"/>
            <person name="Wu L."/>
            <person name="Ma J."/>
        </authorList>
    </citation>
    <scope>NUCLEOTIDE SEQUENCE [LARGE SCALE GENOMIC DNA]</scope>
    <source>
        <strain evidence="3">JCM 3367</strain>
    </source>
</reference>
<evidence type="ECO:0000256" key="1">
    <source>
        <dbReference type="SAM" id="Coils"/>
    </source>
</evidence>
<dbReference type="InterPro" id="IPR014717">
    <property type="entry name" value="Transl_elong_EF1B/ribsomal_bS6"/>
</dbReference>
<dbReference type="PANTHER" id="PTHR39555:SF1">
    <property type="entry name" value="TYPE IV PILUS INNER MEMBRANE COMPONENT PILO"/>
    <property type="match status" value="1"/>
</dbReference>
<evidence type="ECO:0000313" key="2">
    <source>
        <dbReference type="EMBL" id="GAA2514335.1"/>
    </source>
</evidence>
<protein>
    <submittedName>
        <fullName evidence="2">Uncharacterized protein</fullName>
    </submittedName>
</protein>
<dbReference type="Pfam" id="PF04350">
    <property type="entry name" value="PilO"/>
    <property type="match status" value="1"/>
</dbReference>
<dbReference type="PANTHER" id="PTHR39555">
    <property type="entry name" value="FIMBRIAL ASSEMBLY PROTEIN PILO-LIKE PROTEIN-RELATED"/>
    <property type="match status" value="1"/>
</dbReference>
<dbReference type="InterPro" id="IPR007445">
    <property type="entry name" value="PilO"/>
</dbReference>